<organism evidence="1">
    <name type="scientific">Loa loa</name>
    <name type="common">Eye worm</name>
    <name type="synonym">Filaria loa</name>
    <dbReference type="NCBI Taxonomy" id="7209"/>
    <lineage>
        <taxon>Eukaryota</taxon>
        <taxon>Metazoa</taxon>
        <taxon>Ecdysozoa</taxon>
        <taxon>Nematoda</taxon>
        <taxon>Chromadorea</taxon>
        <taxon>Rhabditida</taxon>
        <taxon>Spirurina</taxon>
        <taxon>Spiruromorpha</taxon>
        <taxon>Filarioidea</taxon>
        <taxon>Onchocercidae</taxon>
        <taxon>Loa</taxon>
    </lineage>
</organism>
<evidence type="ECO:0000313" key="1">
    <source>
        <dbReference type="EMBL" id="EFO24205.1"/>
    </source>
</evidence>
<name>A0A1S0U2R8_LOALO</name>
<proteinExistence type="predicted"/>
<accession>A0A1S0U2R8</accession>
<dbReference type="RefSeq" id="XP_003139863.1">
    <property type="nucleotide sequence ID" value="XM_003139815.1"/>
</dbReference>
<dbReference type="GeneID" id="9941681"/>
<dbReference type="InParanoid" id="A0A1S0U2R8"/>
<sequence length="124" mass="14565">MAIVISSDDEMTHEGTKSRTLSAPQPINIGYLEFYRAFYVNSRDVDIYRKYDRYNVCLLCKIILFLQRELLYLNSHQAIAPHFKNIQRDIHDQFWERYMVYCGNVTTKLDKADDSAGIAFLCLI</sequence>
<dbReference type="CTD" id="9941681"/>
<gene>
    <name evidence="1" type="ORF">LOAG_04278</name>
</gene>
<protein>
    <submittedName>
        <fullName evidence="1">Uncharacterized protein</fullName>
    </submittedName>
</protein>
<reference evidence="1" key="1">
    <citation type="submission" date="2012-04" db="EMBL/GenBank/DDBJ databases">
        <title>The Genome Sequence of Loa loa.</title>
        <authorList>
            <consortium name="The Broad Institute Genome Sequencing Platform"/>
            <consortium name="Broad Institute Genome Sequencing Center for Infectious Disease"/>
            <person name="Nutman T.B."/>
            <person name="Fink D.L."/>
            <person name="Russ C."/>
            <person name="Young S."/>
            <person name="Zeng Q."/>
            <person name="Gargeya S."/>
            <person name="Alvarado L."/>
            <person name="Berlin A."/>
            <person name="Chapman S.B."/>
            <person name="Chen Z."/>
            <person name="Freedman E."/>
            <person name="Gellesch M."/>
            <person name="Goldberg J."/>
            <person name="Griggs A."/>
            <person name="Gujja S."/>
            <person name="Heilman E.R."/>
            <person name="Heiman D."/>
            <person name="Howarth C."/>
            <person name="Mehta T."/>
            <person name="Neiman D."/>
            <person name="Pearson M."/>
            <person name="Roberts A."/>
            <person name="Saif S."/>
            <person name="Shea T."/>
            <person name="Shenoy N."/>
            <person name="Sisk P."/>
            <person name="Stolte C."/>
            <person name="Sykes S."/>
            <person name="White J."/>
            <person name="Yandava C."/>
            <person name="Haas B."/>
            <person name="Henn M.R."/>
            <person name="Nusbaum C."/>
            <person name="Birren B."/>
        </authorList>
    </citation>
    <scope>NUCLEOTIDE SEQUENCE [LARGE SCALE GENOMIC DNA]</scope>
</reference>
<dbReference type="EMBL" id="JH712083">
    <property type="protein sequence ID" value="EFO24205.1"/>
    <property type="molecule type" value="Genomic_DNA"/>
</dbReference>
<dbReference type="KEGG" id="loa:LOAG_04278"/>
<dbReference type="AlphaFoldDB" id="A0A1S0U2R8"/>